<evidence type="ECO:0000259" key="12">
    <source>
        <dbReference type="Pfam" id="PF00593"/>
    </source>
</evidence>
<feature type="domain" description="TonB-dependent receptor plug" evidence="13">
    <location>
        <begin position="34"/>
        <end position="140"/>
    </location>
</feature>
<comment type="caution">
    <text evidence="14">The sequence shown here is derived from an EMBL/GenBank/DDBJ whole genome shotgun (WGS) entry which is preliminary data.</text>
</comment>
<evidence type="ECO:0000256" key="5">
    <source>
        <dbReference type="ARBA" id="ARBA00022729"/>
    </source>
</evidence>
<dbReference type="Gene3D" id="2.40.170.20">
    <property type="entry name" value="TonB-dependent receptor, beta-barrel domain"/>
    <property type="match status" value="1"/>
</dbReference>
<evidence type="ECO:0000256" key="7">
    <source>
        <dbReference type="ARBA" id="ARBA00023077"/>
    </source>
</evidence>
<dbReference type="InterPro" id="IPR037066">
    <property type="entry name" value="Plug_dom_sf"/>
</dbReference>
<gene>
    <name evidence="14" type="ORF">GCM10007301_32800</name>
</gene>
<dbReference type="Pfam" id="PF00593">
    <property type="entry name" value="TonB_dep_Rec_b-barrel"/>
    <property type="match status" value="1"/>
</dbReference>
<evidence type="ECO:0000256" key="6">
    <source>
        <dbReference type="ARBA" id="ARBA00023065"/>
    </source>
</evidence>
<protein>
    <submittedName>
        <fullName evidence="14">TonB-dependent receptor</fullName>
    </submittedName>
</protein>
<comment type="similarity">
    <text evidence="10 11">Belongs to the TonB-dependent receptor family.</text>
</comment>
<dbReference type="InterPro" id="IPR012910">
    <property type="entry name" value="Plug_dom"/>
</dbReference>
<organism evidence="14 15">
    <name type="scientific">Azorhizobium oxalatiphilum</name>
    <dbReference type="NCBI Taxonomy" id="980631"/>
    <lineage>
        <taxon>Bacteria</taxon>
        <taxon>Pseudomonadati</taxon>
        <taxon>Pseudomonadota</taxon>
        <taxon>Alphaproteobacteria</taxon>
        <taxon>Hyphomicrobiales</taxon>
        <taxon>Xanthobacteraceae</taxon>
        <taxon>Azorhizobium</taxon>
    </lineage>
</organism>
<evidence type="ECO:0000256" key="9">
    <source>
        <dbReference type="ARBA" id="ARBA00023237"/>
    </source>
</evidence>
<evidence type="ECO:0000259" key="13">
    <source>
        <dbReference type="Pfam" id="PF07715"/>
    </source>
</evidence>
<dbReference type="RefSeq" id="WP_244644462.1">
    <property type="nucleotide sequence ID" value="NZ_BMCT01000004.1"/>
</dbReference>
<dbReference type="GO" id="GO:0006811">
    <property type="term" value="P:monoatomic ion transport"/>
    <property type="evidence" value="ECO:0007669"/>
    <property type="project" value="UniProtKB-KW"/>
</dbReference>
<dbReference type="GO" id="GO:0009279">
    <property type="term" value="C:cell outer membrane"/>
    <property type="evidence" value="ECO:0007669"/>
    <property type="project" value="UniProtKB-SubCell"/>
</dbReference>
<feature type="domain" description="TonB-dependent receptor-like beta-barrel" evidence="12">
    <location>
        <begin position="173"/>
        <end position="609"/>
    </location>
</feature>
<evidence type="ECO:0000256" key="1">
    <source>
        <dbReference type="ARBA" id="ARBA00004571"/>
    </source>
</evidence>
<keyword evidence="7 11" id="KW-0798">TonB box</keyword>
<evidence type="ECO:0000256" key="4">
    <source>
        <dbReference type="ARBA" id="ARBA00022692"/>
    </source>
</evidence>
<reference evidence="14" key="1">
    <citation type="journal article" date="2014" name="Int. J. Syst. Evol. Microbiol.">
        <title>Complete genome sequence of Corynebacterium casei LMG S-19264T (=DSM 44701T), isolated from a smear-ripened cheese.</title>
        <authorList>
            <consortium name="US DOE Joint Genome Institute (JGI-PGF)"/>
            <person name="Walter F."/>
            <person name="Albersmeier A."/>
            <person name="Kalinowski J."/>
            <person name="Ruckert C."/>
        </authorList>
    </citation>
    <scope>NUCLEOTIDE SEQUENCE</scope>
    <source>
        <strain evidence="14">CCM 7897</strain>
    </source>
</reference>
<dbReference type="EMBL" id="BMCT01000004">
    <property type="protein sequence ID" value="GGF70452.1"/>
    <property type="molecule type" value="Genomic_DNA"/>
</dbReference>
<keyword evidence="6" id="KW-0406">Ion transport</keyword>
<dbReference type="InterPro" id="IPR036942">
    <property type="entry name" value="Beta-barrel_TonB_sf"/>
</dbReference>
<evidence type="ECO:0000256" key="3">
    <source>
        <dbReference type="ARBA" id="ARBA00022452"/>
    </source>
</evidence>
<dbReference type="GO" id="GO:0015889">
    <property type="term" value="P:cobalamin transport"/>
    <property type="evidence" value="ECO:0007669"/>
    <property type="project" value="TreeGrafter"/>
</dbReference>
<dbReference type="PROSITE" id="PS52016">
    <property type="entry name" value="TONB_DEPENDENT_REC_3"/>
    <property type="match status" value="1"/>
</dbReference>
<keyword evidence="5" id="KW-0732">Signal</keyword>
<keyword evidence="15" id="KW-1185">Reference proteome</keyword>
<dbReference type="CDD" id="cd01347">
    <property type="entry name" value="ligand_gated_channel"/>
    <property type="match status" value="1"/>
</dbReference>
<dbReference type="Pfam" id="PF07715">
    <property type="entry name" value="Plug"/>
    <property type="match status" value="1"/>
</dbReference>
<evidence type="ECO:0000256" key="2">
    <source>
        <dbReference type="ARBA" id="ARBA00022448"/>
    </source>
</evidence>
<dbReference type="SUPFAM" id="SSF56935">
    <property type="entry name" value="Porins"/>
    <property type="match status" value="1"/>
</dbReference>
<keyword evidence="4 10" id="KW-0812">Transmembrane</keyword>
<keyword evidence="3 10" id="KW-1134">Transmembrane beta strand</keyword>
<evidence type="ECO:0000256" key="11">
    <source>
        <dbReference type="RuleBase" id="RU003357"/>
    </source>
</evidence>
<dbReference type="Proteomes" id="UP000606044">
    <property type="component" value="Unassembled WGS sequence"/>
</dbReference>
<sequence>MIACAGSARAQEAAALALPDVVVSATGTPTPAEHVGSSVTVITADQLERAQLRTVPDALKTVPGLNVVQTGGPGGQTSVFIRGTNSNQVKVLIDGVEASDPSTPNGAFDFGQLLTADVARIEVLRGPQSGLYGSDAIGGVISVTTKKGEGPARFTGMVEGGSFGTFNQAVGVSGSAHQLSYAFNVAHYSSSDTPVTPANIAPAGWPLNPNTYDNWTYSTRLDGQLSDSFAVNFIARYTSSQLGYTPDIYPPPFYEGLPALERSTSFARQFITKGEGVWTALDGNLVSTFGVSAVDLSRPTVGPNEDVNGTYDGDRQTYYARSNITFLPGQSLLVGVERKEESMTSSTAYSELTANTGSTGVYAELQLALGDRFFLAANVRNDDDDSFGSHATWRIAPAFLIPETGTKLKASYGTGFKAPSLYQLYAPYYGNAELKPEESEGYDIGFEQQVFGGRVSFGATWFHNDITNLISYDPATYVNINVSSARTQGVEAFVAVAVTDRLNMRFDYTYTDAIGYLPVDAPFGASCAPLSDTTCTLLRRPNNKFSITADWKPIDPLTLSASLVYVSSWWDIVRFTSDYVDQPGYTVVNLAANYQLNQNATVFGRIDNLFDERYENPNGFLATGLGAFGGIRLTY</sequence>
<keyword evidence="2 10" id="KW-0813">Transport</keyword>
<proteinExistence type="inferred from homology"/>
<evidence type="ECO:0000313" key="15">
    <source>
        <dbReference type="Proteomes" id="UP000606044"/>
    </source>
</evidence>
<keyword evidence="9 10" id="KW-0998">Cell outer membrane</keyword>
<evidence type="ECO:0000313" key="14">
    <source>
        <dbReference type="EMBL" id="GGF70452.1"/>
    </source>
</evidence>
<name>A0A917C5U0_9HYPH</name>
<dbReference type="InterPro" id="IPR039426">
    <property type="entry name" value="TonB-dep_rcpt-like"/>
</dbReference>
<keyword evidence="8 10" id="KW-0472">Membrane</keyword>
<comment type="subcellular location">
    <subcellularLocation>
        <location evidence="1 10">Cell outer membrane</location>
        <topology evidence="1 10">Multi-pass membrane protein</topology>
    </subcellularLocation>
</comment>
<accession>A0A917C5U0</accession>
<dbReference type="InterPro" id="IPR000531">
    <property type="entry name" value="Beta-barrel_TonB"/>
</dbReference>
<dbReference type="Gene3D" id="2.170.130.10">
    <property type="entry name" value="TonB-dependent receptor, plug domain"/>
    <property type="match status" value="1"/>
</dbReference>
<dbReference type="PANTHER" id="PTHR30069:SF53">
    <property type="entry name" value="COLICIN I RECEPTOR-RELATED"/>
    <property type="match status" value="1"/>
</dbReference>
<evidence type="ECO:0000256" key="8">
    <source>
        <dbReference type="ARBA" id="ARBA00023136"/>
    </source>
</evidence>
<evidence type="ECO:0000256" key="10">
    <source>
        <dbReference type="PROSITE-ProRule" id="PRU01360"/>
    </source>
</evidence>
<keyword evidence="14" id="KW-0675">Receptor</keyword>
<dbReference type="AlphaFoldDB" id="A0A917C5U0"/>
<dbReference type="PANTHER" id="PTHR30069">
    <property type="entry name" value="TONB-DEPENDENT OUTER MEMBRANE RECEPTOR"/>
    <property type="match status" value="1"/>
</dbReference>
<reference evidence="14" key="2">
    <citation type="submission" date="2020-09" db="EMBL/GenBank/DDBJ databases">
        <authorList>
            <person name="Sun Q."/>
            <person name="Sedlacek I."/>
        </authorList>
    </citation>
    <scope>NUCLEOTIDE SEQUENCE</scope>
    <source>
        <strain evidence="14">CCM 7897</strain>
    </source>
</reference>